<dbReference type="PANTHER" id="PTHR42911:SF2">
    <property type="entry name" value="PROHIBITIN FAMILY PROTEIN"/>
    <property type="match status" value="1"/>
</dbReference>
<dbReference type="SUPFAM" id="SSF117892">
    <property type="entry name" value="Band 7/SPFH domain"/>
    <property type="match status" value="1"/>
</dbReference>
<feature type="transmembrane region" description="Helical" evidence="2">
    <location>
        <begin position="34"/>
        <end position="53"/>
    </location>
</feature>
<keyword evidence="5" id="KW-1185">Reference proteome</keyword>
<dbReference type="InterPro" id="IPR036013">
    <property type="entry name" value="Band_7/SPFH_dom_sf"/>
</dbReference>
<feature type="coiled-coil region" evidence="1">
    <location>
        <begin position="200"/>
        <end position="227"/>
    </location>
</feature>
<dbReference type="InterPro" id="IPR001107">
    <property type="entry name" value="Band_7"/>
</dbReference>
<dbReference type="PANTHER" id="PTHR42911">
    <property type="entry name" value="MODULATOR OF FTSH PROTEASE HFLC"/>
    <property type="match status" value="1"/>
</dbReference>
<gene>
    <name evidence="4" type="ORF">BUTYVIB_00242</name>
</gene>
<keyword evidence="2" id="KW-0812">Transmembrane</keyword>
<feature type="transmembrane region" description="Helical" evidence="2">
    <location>
        <begin position="6"/>
        <end position="22"/>
    </location>
</feature>
<evidence type="ECO:0000313" key="5">
    <source>
        <dbReference type="Proteomes" id="UP000006238"/>
    </source>
</evidence>
<dbReference type="SMART" id="SM00244">
    <property type="entry name" value="PHB"/>
    <property type="match status" value="1"/>
</dbReference>
<name>D4RWB1_9FIRM</name>
<keyword evidence="2" id="KW-0472">Membrane</keyword>
<dbReference type="STRING" id="45851.BHV86_06935"/>
<dbReference type="Gene3D" id="3.30.479.30">
    <property type="entry name" value="Band 7 domain"/>
    <property type="match status" value="1"/>
</dbReference>
<accession>D4RWB1</accession>
<feature type="domain" description="Band 7" evidence="3">
    <location>
        <begin position="48"/>
        <end position="215"/>
    </location>
</feature>
<dbReference type="EMBL" id="ABWN01000017">
    <property type="protein sequence ID" value="EFF69728.1"/>
    <property type="molecule type" value="Genomic_DNA"/>
</dbReference>
<dbReference type="Proteomes" id="UP000006238">
    <property type="component" value="Unassembled WGS sequence"/>
</dbReference>
<organism evidence="4 5">
    <name type="scientific">Eshraghiella crossota DSM 2876</name>
    <dbReference type="NCBI Taxonomy" id="511680"/>
    <lineage>
        <taxon>Bacteria</taxon>
        <taxon>Bacillati</taxon>
        <taxon>Bacillota</taxon>
        <taxon>Clostridia</taxon>
        <taxon>Lachnospirales</taxon>
        <taxon>Lachnospiraceae</taxon>
        <taxon>Eshraghiella</taxon>
    </lineage>
</organism>
<evidence type="ECO:0000259" key="3">
    <source>
        <dbReference type="SMART" id="SM00244"/>
    </source>
</evidence>
<keyword evidence="1" id="KW-0175">Coiled coil</keyword>
<dbReference type="AlphaFoldDB" id="D4RWB1"/>
<keyword evidence="2" id="KW-1133">Transmembrane helix</keyword>
<evidence type="ECO:0000256" key="1">
    <source>
        <dbReference type="SAM" id="Coils"/>
    </source>
</evidence>
<dbReference type="RefSeq" id="WP_005600917.1">
    <property type="nucleotide sequence ID" value="NZ_GG663519.1"/>
</dbReference>
<protein>
    <submittedName>
        <fullName evidence="4">SPFH/Band 7/PHB domain protein</fullName>
    </submittedName>
</protein>
<comment type="caution">
    <text evidence="4">The sequence shown here is derived from an EMBL/GenBank/DDBJ whole genome shotgun (WGS) entry which is preliminary data.</text>
</comment>
<evidence type="ECO:0000256" key="2">
    <source>
        <dbReference type="SAM" id="Phobius"/>
    </source>
</evidence>
<evidence type="ECO:0000313" key="4">
    <source>
        <dbReference type="EMBL" id="EFF69728.1"/>
    </source>
</evidence>
<sequence>MNTFIALIGVILFIGGFVLLALKKNNKVFFNGQIPIIAAGFVLFIAAQCFTIIPTGYTGVRVILGQVQDRASNNGLCWKIPFVENIKLVNNKQQDIEFGNKIWGETSDRTVISYSGVTVTYSISGEKSSWIYSHVSNYKDSLVSTTLVSSAIKTASKTLTDVDATNRGKMEPLAQETIQKSLDNKYGNGVITINKVIIDNADFEDSYNEAIAAKQQAQLEYEQQQITNQKNVETAKAEAEAKKIAAQGEADANAILASSLSEDIFRQMIIEKWNGVLPLVTGDKDTIIDLGALTGSGKEQ</sequence>
<proteinExistence type="predicted"/>
<dbReference type="HOGENOM" id="CLU_047969_1_2_9"/>
<reference evidence="4 5" key="1">
    <citation type="submission" date="2010-02" db="EMBL/GenBank/DDBJ databases">
        <authorList>
            <person name="Weinstock G."/>
            <person name="Sodergren E."/>
            <person name="Clifton S."/>
            <person name="Fulton L."/>
            <person name="Fulton B."/>
            <person name="Courtney L."/>
            <person name="Fronick C."/>
            <person name="Harrison M."/>
            <person name="Strong C."/>
            <person name="Farmer C."/>
            <person name="Delahaunty K."/>
            <person name="Markovic C."/>
            <person name="Hall O."/>
            <person name="Minx P."/>
            <person name="Tomlinson C."/>
            <person name="Mitreva M."/>
            <person name="Nelson J."/>
            <person name="Hou S."/>
            <person name="Wollam A."/>
            <person name="Pepin K.H."/>
            <person name="Johnson M."/>
            <person name="Bhonagiri V."/>
            <person name="Zhang X."/>
            <person name="Suruliraj S."/>
            <person name="Warren W."/>
            <person name="Chinwalla A."/>
            <person name="Mardis E.R."/>
            <person name="Wilson R.K."/>
        </authorList>
    </citation>
    <scope>NUCLEOTIDE SEQUENCE [LARGE SCALE GENOMIC DNA]</scope>
    <source>
        <strain evidence="4 5">DSM 2876</strain>
    </source>
</reference>
<dbReference type="eggNOG" id="COG0330">
    <property type="taxonomic scope" value="Bacteria"/>
</dbReference>
<dbReference type="GeneID" id="98918605"/>
<dbReference type="Pfam" id="PF01145">
    <property type="entry name" value="Band_7"/>
    <property type="match status" value="1"/>
</dbReference>